<dbReference type="Proteomes" id="UP000018936">
    <property type="component" value="Unassembled WGS sequence"/>
</dbReference>
<feature type="domain" description="FH2" evidence="2">
    <location>
        <begin position="76"/>
        <end position="167"/>
    </location>
</feature>
<evidence type="ECO:0000313" key="4">
    <source>
        <dbReference type="Proteomes" id="UP000018936"/>
    </source>
</evidence>
<dbReference type="GO" id="GO:0030041">
    <property type="term" value="P:actin filament polymerization"/>
    <property type="evidence" value="ECO:0007669"/>
    <property type="project" value="TreeGrafter"/>
</dbReference>
<dbReference type="Pfam" id="PF02181">
    <property type="entry name" value="FH2"/>
    <property type="match status" value="1"/>
</dbReference>
<dbReference type="AlphaFoldDB" id="V8NS47"/>
<comment type="caution">
    <text evidence="3">The sequence shown here is derived from an EMBL/GenBank/DDBJ whole genome shotgun (WGS) entry which is preliminary data.</text>
</comment>
<evidence type="ECO:0000259" key="2">
    <source>
        <dbReference type="PROSITE" id="PS51444"/>
    </source>
</evidence>
<feature type="non-terminal residue" evidence="3">
    <location>
        <position position="1"/>
    </location>
</feature>
<dbReference type="PROSITE" id="PS51444">
    <property type="entry name" value="FH2"/>
    <property type="match status" value="1"/>
</dbReference>
<evidence type="ECO:0000313" key="3">
    <source>
        <dbReference type="EMBL" id="ETE64900.1"/>
    </source>
</evidence>
<dbReference type="GO" id="GO:0005884">
    <property type="term" value="C:actin filament"/>
    <property type="evidence" value="ECO:0007669"/>
    <property type="project" value="TreeGrafter"/>
</dbReference>
<feature type="region of interest" description="Disordered" evidence="1">
    <location>
        <begin position="1"/>
        <end position="54"/>
    </location>
</feature>
<dbReference type="OrthoDB" id="1104827at2759"/>
<dbReference type="PANTHER" id="PTHR45691">
    <property type="entry name" value="PROTEIN DIAPHANOUS"/>
    <property type="match status" value="1"/>
</dbReference>
<evidence type="ECO:0000256" key="1">
    <source>
        <dbReference type="SAM" id="MobiDB-lite"/>
    </source>
</evidence>
<dbReference type="PANTHER" id="PTHR45691:SF3">
    <property type="entry name" value="PROTEIN DIAPHANOUS HOMOLOG 2"/>
    <property type="match status" value="1"/>
</dbReference>
<organism evidence="3 4">
    <name type="scientific">Ophiophagus hannah</name>
    <name type="common">King cobra</name>
    <name type="synonym">Naja hannah</name>
    <dbReference type="NCBI Taxonomy" id="8665"/>
    <lineage>
        <taxon>Eukaryota</taxon>
        <taxon>Metazoa</taxon>
        <taxon>Chordata</taxon>
        <taxon>Craniata</taxon>
        <taxon>Vertebrata</taxon>
        <taxon>Euteleostomi</taxon>
        <taxon>Lepidosauria</taxon>
        <taxon>Squamata</taxon>
        <taxon>Bifurcata</taxon>
        <taxon>Unidentata</taxon>
        <taxon>Episquamata</taxon>
        <taxon>Toxicofera</taxon>
        <taxon>Serpentes</taxon>
        <taxon>Colubroidea</taxon>
        <taxon>Elapidae</taxon>
        <taxon>Elapinae</taxon>
        <taxon>Ophiophagus</taxon>
    </lineage>
</organism>
<accession>V8NS47</accession>
<sequence>MSYSIGGTVPAPPPPPLPPPLPGGLPHLPPPLPGGLGQIPPPPPPPMFGGGLPPPPPFGGIPSVVTAPVLPFGMKPKKKFNLDVTMKRINWAKVEPHEIQEHCFWVKAKDEKFENPDLFAKLALTFATQKKEKKTVENVEEKKIIMPKKKVKELRILDGKTAQNLCM</sequence>
<keyword evidence="4" id="KW-1185">Reference proteome</keyword>
<reference evidence="3 4" key="1">
    <citation type="journal article" date="2013" name="Proc. Natl. Acad. Sci. U.S.A.">
        <title>The king cobra genome reveals dynamic gene evolution and adaptation in the snake venom system.</title>
        <authorList>
            <person name="Vonk F.J."/>
            <person name="Casewell N.R."/>
            <person name="Henkel C.V."/>
            <person name="Heimberg A.M."/>
            <person name="Jansen H.J."/>
            <person name="McCleary R.J."/>
            <person name="Kerkkamp H.M."/>
            <person name="Vos R.A."/>
            <person name="Guerreiro I."/>
            <person name="Calvete J.J."/>
            <person name="Wuster W."/>
            <person name="Woods A.E."/>
            <person name="Logan J.M."/>
            <person name="Harrison R.A."/>
            <person name="Castoe T.A."/>
            <person name="de Koning A.P."/>
            <person name="Pollock D.D."/>
            <person name="Yandell M."/>
            <person name="Calderon D."/>
            <person name="Renjifo C."/>
            <person name="Currier R.B."/>
            <person name="Salgado D."/>
            <person name="Pla D."/>
            <person name="Sanz L."/>
            <person name="Hyder A.S."/>
            <person name="Ribeiro J.M."/>
            <person name="Arntzen J.W."/>
            <person name="van den Thillart G.E."/>
            <person name="Boetzer M."/>
            <person name="Pirovano W."/>
            <person name="Dirks R.P."/>
            <person name="Spaink H.P."/>
            <person name="Duboule D."/>
            <person name="McGlinn E."/>
            <person name="Kini R.M."/>
            <person name="Richardson M.K."/>
        </authorList>
    </citation>
    <scope>NUCLEOTIDE SEQUENCE</scope>
    <source>
        <tissue evidence="3">Blood</tissue>
    </source>
</reference>
<protein>
    <submittedName>
        <fullName evidence="3">Protein diaphanous-like 2</fullName>
    </submittedName>
</protein>
<gene>
    <name evidence="3" type="primary">DIAPH2</name>
    <name evidence="3" type="ORF">L345_09332</name>
</gene>
<dbReference type="InterPro" id="IPR051412">
    <property type="entry name" value="Formin_Homology_Diaphanous_sf"/>
</dbReference>
<feature type="compositionally biased region" description="Pro residues" evidence="1">
    <location>
        <begin position="10"/>
        <end position="54"/>
    </location>
</feature>
<dbReference type="EMBL" id="AZIM01002063">
    <property type="protein sequence ID" value="ETE64900.1"/>
    <property type="molecule type" value="Genomic_DNA"/>
</dbReference>
<name>V8NS47_OPHHA</name>
<proteinExistence type="predicted"/>
<dbReference type="SUPFAM" id="SSF101447">
    <property type="entry name" value="Formin homology 2 domain (FH2 domain)"/>
    <property type="match status" value="1"/>
</dbReference>
<dbReference type="InterPro" id="IPR015425">
    <property type="entry name" value="FH2_Formin"/>
</dbReference>
<dbReference type="Gene3D" id="6.10.30.30">
    <property type="match status" value="1"/>
</dbReference>